<comment type="caution">
    <text evidence="2">The sequence shown here is derived from an EMBL/GenBank/DDBJ whole genome shotgun (WGS) entry which is preliminary data.</text>
</comment>
<evidence type="ECO:0000313" key="3">
    <source>
        <dbReference type="Proteomes" id="UP001179280"/>
    </source>
</evidence>
<dbReference type="InterPro" id="IPR036514">
    <property type="entry name" value="SGNH_hydro_sf"/>
</dbReference>
<dbReference type="InterPro" id="IPR013830">
    <property type="entry name" value="SGNH_hydro"/>
</dbReference>
<dbReference type="SUPFAM" id="SSF52266">
    <property type="entry name" value="SGNH hydrolase"/>
    <property type="match status" value="1"/>
</dbReference>
<accession>A0ABS2STH7</accession>
<dbReference type="Gene3D" id="3.40.50.1110">
    <property type="entry name" value="SGNH hydrolase"/>
    <property type="match status" value="1"/>
</dbReference>
<proteinExistence type="predicted"/>
<dbReference type="PANTHER" id="PTHR30383:SF5">
    <property type="entry name" value="SGNH HYDROLASE-TYPE ESTERASE DOMAIN-CONTAINING PROTEIN"/>
    <property type="match status" value="1"/>
</dbReference>
<dbReference type="InterPro" id="IPR051532">
    <property type="entry name" value="Ester_Hydrolysis_Enzymes"/>
</dbReference>
<dbReference type="EMBL" id="JAFBCV010000005">
    <property type="protein sequence ID" value="MBM7838791.1"/>
    <property type="molecule type" value="Genomic_DNA"/>
</dbReference>
<reference evidence="2" key="1">
    <citation type="submission" date="2021-01" db="EMBL/GenBank/DDBJ databases">
        <title>Genomic Encyclopedia of Type Strains, Phase IV (KMG-IV): sequencing the most valuable type-strain genomes for metagenomic binning, comparative biology and taxonomic classification.</title>
        <authorList>
            <person name="Goeker M."/>
        </authorList>
    </citation>
    <scope>NUCLEOTIDE SEQUENCE</scope>
    <source>
        <strain evidence="2">DSM 21943</strain>
    </source>
</reference>
<sequence>MEIKQGEKLLFVGDSITDCGRDRPLGEGTGDSLGSGYVSYVDALLQSVYPDRSIRVVNKGISGNTVRDLEARWHADVVEQSPDWLVLMIGINDVWRQFSKPYQTESHIHSEEYEETIYRLINEVSGAKLVLMTPFYIEPNNQDRMRQRMDEYGKIMQDIASETNALFIDTQKAFEPLLSCLHPSAIAQDRVHPNARGHMVLTKAFLTKVGFQWS</sequence>
<dbReference type="Proteomes" id="UP001179280">
    <property type="component" value="Unassembled WGS sequence"/>
</dbReference>
<dbReference type="CDD" id="cd01834">
    <property type="entry name" value="SGNH_hydrolase_like_2"/>
    <property type="match status" value="1"/>
</dbReference>
<name>A0ABS2STH7_9BACI</name>
<dbReference type="PANTHER" id="PTHR30383">
    <property type="entry name" value="THIOESTERASE 1/PROTEASE 1/LYSOPHOSPHOLIPASE L1"/>
    <property type="match status" value="1"/>
</dbReference>
<gene>
    <name evidence="2" type="ORF">JOC54_002050</name>
</gene>
<dbReference type="Pfam" id="PF13472">
    <property type="entry name" value="Lipase_GDSL_2"/>
    <property type="match status" value="1"/>
</dbReference>
<dbReference type="RefSeq" id="WP_204466076.1">
    <property type="nucleotide sequence ID" value="NZ_JAFBCV010000005.1"/>
</dbReference>
<protein>
    <submittedName>
        <fullName evidence="2">Lysophospholipase L1-like esterase</fullName>
    </submittedName>
</protein>
<evidence type="ECO:0000313" key="2">
    <source>
        <dbReference type="EMBL" id="MBM7838791.1"/>
    </source>
</evidence>
<feature type="domain" description="SGNH hydrolase-type esterase" evidence="1">
    <location>
        <begin position="11"/>
        <end position="198"/>
    </location>
</feature>
<keyword evidence="3" id="KW-1185">Reference proteome</keyword>
<evidence type="ECO:0000259" key="1">
    <source>
        <dbReference type="Pfam" id="PF13472"/>
    </source>
</evidence>
<organism evidence="2 3">
    <name type="scientific">Shouchella xiaoxiensis</name>
    <dbReference type="NCBI Taxonomy" id="766895"/>
    <lineage>
        <taxon>Bacteria</taxon>
        <taxon>Bacillati</taxon>
        <taxon>Bacillota</taxon>
        <taxon>Bacilli</taxon>
        <taxon>Bacillales</taxon>
        <taxon>Bacillaceae</taxon>
        <taxon>Shouchella</taxon>
    </lineage>
</organism>